<proteinExistence type="predicted"/>
<organism evidence="3 4">
    <name type="scientific">Nocardia jiangsuensis</name>
    <dbReference type="NCBI Taxonomy" id="1691563"/>
    <lineage>
        <taxon>Bacteria</taxon>
        <taxon>Bacillati</taxon>
        <taxon>Actinomycetota</taxon>
        <taxon>Actinomycetes</taxon>
        <taxon>Mycobacteriales</taxon>
        <taxon>Nocardiaceae</taxon>
        <taxon>Nocardia</taxon>
    </lineage>
</organism>
<protein>
    <submittedName>
        <fullName evidence="3">DUF397 domain-containing protein</fullName>
    </submittedName>
</protein>
<evidence type="ECO:0000313" key="4">
    <source>
        <dbReference type="Proteomes" id="UP001595696"/>
    </source>
</evidence>
<dbReference type="RefSeq" id="WP_378613461.1">
    <property type="nucleotide sequence ID" value="NZ_JBHSAX010000014.1"/>
</dbReference>
<accession>A0ABV8DUN3</accession>
<evidence type="ECO:0000313" key="3">
    <source>
        <dbReference type="EMBL" id="MFC3963716.1"/>
    </source>
</evidence>
<evidence type="ECO:0000256" key="1">
    <source>
        <dbReference type="SAM" id="MobiDB-lite"/>
    </source>
</evidence>
<dbReference type="InterPro" id="IPR007278">
    <property type="entry name" value="DUF397"/>
</dbReference>
<keyword evidence="4" id="KW-1185">Reference proteome</keyword>
<dbReference type="EMBL" id="JBHSAX010000014">
    <property type="protein sequence ID" value="MFC3963716.1"/>
    <property type="molecule type" value="Genomic_DNA"/>
</dbReference>
<dbReference type="Pfam" id="PF04149">
    <property type="entry name" value="DUF397"/>
    <property type="match status" value="1"/>
</dbReference>
<dbReference type="Proteomes" id="UP001595696">
    <property type="component" value="Unassembled WGS sequence"/>
</dbReference>
<feature type="region of interest" description="Disordered" evidence="1">
    <location>
        <begin position="1"/>
        <end position="23"/>
    </location>
</feature>
<sequence length="76" mass="7929">MSIGEGAQVDITGARWQSASGTTPESEAVVEVAFLAEGHVALRDGRDPHGSVLIFTPGEWDAFTAGVQDGEFDPPS</sequence>
<reference evidence="4" key="1">
    <citation type="journal article" date="2019" name="Int. J. Syst. Evol. Microbiol.">
        <title>The Global Catalogue of Microorganisms (GCM) 10K type strain sequencing project: providing services to taxonomists for standard genome sequencing and annotation.</title>
        <authorList>
            <consortium name="The Broad Institute Genomics Platform"/>
            <consortium name="The Broad Institute Genome Sequencing Center for Infectious Disease"/>
            <person name="Wu L."/>
            <person name="Ma J."/>
        </authorList>
    </citation>
    <scope>NUCLEOTIDE SEQUENCE [LARGE SCALE GENOMIC DNA]</scope>
    <source>
        <strain evidence="4">CGMCC 4.7330</strain>
    </source>
</reference>
<name>A0ABV8DUN3_9NOCA</name>
<comment type="caution">
    <text evidence="3">The sequence shown here is derived from an EMBL/GenBank/DDBJ whole genome shotgun (WGS) entry which is preliminary data.</text>
</comment>
<feature type="domain" description="DUF397" evidence="2">
    <location>
        <begin position="14"/>
        <end position="68"/>
    </location>
</feature>
<gene>
    <name evidence="3" type="ORF">ACFO0B_17115</name>
</gene>
<evidence type="ECO:0000259" key="2">
    <source>
        <dbReference type="Pfam" id="PF04149"/>
    </source>
</evidence>